<reference evidence="2 3" key="1">
    <citation type="journal article" date="2018" name="Sci. Rep.">
        <title>Genomic signatures of local adaptation to the degree of environmental predictability in rotifers.</title>
        <authorList>
            <person name="Franch-Gras L."/>
            <person name="Hahn C."/>
            <person name="Garcia-Roger E.M."/>
            <person name="Carmona M.J."/>
            <person name="Serra M."/>
            <person name="Gomez A."/>
        </authorList>
    </citation>
    <scope>NUCLEOTIDE SEQUENCE [LARGE SCALE GENOMIC DNA]</scope>
    <source>
        <strain evidence="2">HYR1</strain>
    </source>
</reference>
<dbReference type="GO" id="GO:0008104">
    <property type="term" value="P:intracellular protein localization"/>
    <property type="evidence" value="ECO:0007669"/>
    <property type="project" value="TreeGrafter"/>
</dbReference>
<protein>
    <submittedName>
        <fullName evidence="2">Neurobeachin</fullName>
    </submittedName>
</protein>
<dbReference type="EMBL" id="REGN01009589">
    <property type="protein sequence ID" value="RNA00843.1"/>
    <property type="molecule type" value="Genomic_DNA"/>
</dbReference>
<dbReference type="PANTHER" id="PTHR13743:SF162">
    <property type="entry name" value="NEUROBEACHIN"/>
    <property type="match status" value="1"/>
</dbReference>
<feature type="domain" description="DUF4704" evidence="1">
    <location>
        <begin position="48"/>
        <end position="268"/>
    </location>
</feature>
<dbReference type="InterPro" id="IPR050865">
    <property type="entry name" value="BEACH_Domain"/>
</dbReference>
<evidence type="ECO:0000313" key="3">
    <source>
        <dbReference type="Proteomes" id="UP000276133"/>
    </source>
</evidence>
<dbReference type="GO" id="GO:0005829">
    <property type="term" value="C:cytosol"/>
    <property type="evidence" value="ECO:0007669"/>
    <property type="project" value="TreeGrafter"/>
</dbReference>
<dbReference type="STRING" id="10195.A0A3M7PP33"/>
<proteinExistence type="predicted"/>
<sequence>MKKKLYKFQIFMFFCHMQLKSKIKKNKFSMKRTFLNDFSLKKKYYKTTLCPLVESLSCPIYHLVQLKTNRYFLSNSLIEILCDMIEISYNVQIQMINSKGLLAISYYLEKASREHITVSVLNSILKLTKYLVLLPNPNGAILLKQLLDHILFNPSIWINCSVDVQTKLYSYLATEFVNDLNIYINIRRISAVIQTIHAIKYYYWVVDPRDRSGFEPKSDESMRPNKNTVIQLRAYMLLFIKELVTKENGVQQEELQALLNYLHTVNERK</sequence>
<keyword evidence="3" id="KW-1185">Reference proteome</keyword>
<dbReference type="Proteomes" id="UP000276133">
    <property type="component" value="Unassembled WGS sequence"/>
</dbReference>
<comment type="caution">
    <text evidence="2">The sequence shown here is derived from an EMBL/GenBank/DDBJ whole genome shotgun (WGS) entry which is preliminary data.</text>
</comment>
<dbReference type="GO" id="GO:0019901">
    <property type="term" value="F:protein kinase binding"/>
    <property type="evidence" value="ECO:0007669"/>
    <property type="project" value="TreeGrafter"/>
</dbReference>
<dbReference type="PANTHER" id="PTHR13743">
    <property type="entry name" value="BEIGE/BEACH-RELATED"/>
    <property type="match status" value="1"/>
</dbReference>
<gene>
    <name evidence="2" type="ORF">BpHYR1_038413</name>
</gene>
<name>A0A3M7PP33_BRAPC</name>
<evidence type="ECO:0000259" key="1">
    <source>
        <dbReference type="Pfam" id="PF15787"/>
    </source>
</evidence>
<accession>A0A3M7PP33</accession>
<dbReference type="GO" id="GO:0016020">
    <property type="term" value="C:membrane"/>
    <property type="evidence" value="ECO:0007669"/>
    <property type="project" value="TreeGrafter"/>
</dbReference>
<dbReference type="AlphaFoldDB" id="A0A3M7PP33"/>
<dbReference type="Pfam" id="PF15787">
    <property type="entry name" value="DUF4704"/>
    <property type="match status" value="1"/>
</dbReference>
<organism evidence="2 3">
    <name type="scientific">Brachionus plicatilis</name>
    <name type="common">Marine rotifer</name>
    <name type="synonym">Brachionus muelleri</name>
    <dbReference type="NCBI Taxonomy" id="10195"/>
    <lineage>
        <taxon>Eukaryota</taxon>
        <taxon>Metazoa</taxon>
        <taxon>Spiralia</taxon>
        <taxon>Gnathifera</taxon>
        <taxon>Rotifera</taxon>
        <taxon>Eurotatoria</taxon>
        <taxon>Monogononta</taxon>
        <taxon>Pseudotrocha</taxon>
        <taxon>Ploima</taxon>
        <taxon>Brachionidae</taxon>
        <taxon>Brachionus</taxon>
    </lineage>
</organism>
<dbReference type="InterPro" id="IPR031570">
    <property type="entry name" value="NBEA/BDCP_DUF4704"/>
</dbReference>
<evidence type="ECO:0000313" key="2">
    <source>
        <dbReference type="EMBL" id="RNA00843.1"/>
    </source>
</evidence>
<dbReference type="OrthoDB" id="26681at2759"/>